<dbReference type="Gene3D" id="3.40.50.1820">
    <property type="entry name" value="alpha/beta hydrolase"/>
    <property type="match status" value="2"/>
</dbReference>
<evidence type="ECO:0008006" key="4">
    <source>
        <dbReference type="Google" id="ProtNLM"/>
    </source>
</evidence>
<protein>
    <recommendedName>
        <fullName evidence="4">Alpha/beta-hydrolase</fullName>
    </recommendedName>
</protein>
<dbReference type="EMBL" id="ML976683">
    <property type="protein sequence ID" value="KAF1973070.1"/>
    <property type="molecule type" value="Genomic_DNA"/>
</dbReference>
<keyword evidence="3" id="KW-1185">Reference proteome</keyword>
<dbReference type="PANTHER" id="PTHR42103:SF2">
    <property type="entry name" value="AB HYDROLASE-1 DOMAIN-CONTAINING PROTEIN"/>
    <property type="match status" value="1"/>
</dbReference>
<dbReference type="PANTHER" id="PTHR42103">
    <property type="entry name" value="ALPHA/BETA-HYDROLASES SUPERFAMILY PROTEIN"/>
    <property type="match status" value="1"/>
</dbReference>
<accession>A0A6A5V8U3</accession>
<proteinExistence type="predicted"/>
<dbReference type="SUPFAM" id="SSF53474">
    <property type="entry name" value="alpha/beta-Hydrolases"/>
    <property type="match status" value="1"/>
</dbReference>
<organism evidence="2 3">
    <name type="scientific">Bimuria novae-zelandiae CBS 107.79</name>
    <dbReference type="NCBI Taxonomy" id="1447943"/>
    <lineage>
        <taxon>Eukaryota</taxon>
        <taxon>Fungi</taxon>
        <taxon>Dikarya</taxon>
        <taxon>Ascomycota</taxon>
        <taxon>Pezizomycotina</taxon>
        <taxon>Dothideomycetes</taxon>
        <taxon>Pleosporomycetidae</taxon>
        <taxon>Pleosporales</taxon>
        <taxon>Massarineae</taxon>
        <taxon>Didymosphaeriaceae</taxon>
        <taxon>Bimuria</taxon>
    </lineage>
</organism>
<gene>
    <name evidence="2" type="ORF">BU23DRAFT_533987</name>
</gene>
<sequence>MPSEPRWSCTIPSIHDDTPLSVRIYHPSALHSPDSPSGKPWRKRGIVMAHPYAPMGGSYDDRVVGIVTQEFLSAGWIVGTFNFRGAHGPKGKDAGRTSWTGKPELADFQSVAGLFMHYMSYLRPDPASDAPFTTDQSPLSSISAAQLELEEAITAPLVVLAGYSYGSLILRHLPPIPSILNPFAAPITGSAAAEIILKAHKLVDQVNLEFINAARDRERSRAQKGGHSPEHKLGPIAMGGEETSPEKRRSSRDIRRSLDTSRTRELGNRWRSLSHAGKGRRARGDAEPTLADTTAERSAVQVQVQVPDVKYLLISPLTPPTSRLVAPGLARGFWNRAIEEDATIKKHETLAVFGDQDMFASARKMREWAEKIGTDNPRGFVAEEIKGAGHFWVEDGVERQLREALQAWEKRVRGSPSTLSSYQC</sequence>
<feature type="compositionally biased region" description="Basic and acidic residues" evidence="1">
    <location>
        <begin position="217"/>
        <end position="233"/>
    </location>
</feature>
<reference evidence="2" key="1">
    <citation type="journal article" date="2020" name="Stud. Mycol.">
        <title>101 Dothideomycetes genomes: a test case for predicting lifestyles and emergence of pathogens.</title>
        <authorList>
            <person name="Haridas S."/>
            <person name="Albert R."/>
            <person name="Binder M."/>
            <person name="Bloem J."/>
            <person name="Labutti K."/>
            <person name="Salamov A."/>
            <person name="Andreopoulos B."/>
            <person name="Baker S."/>
            <person name="Barry K."/>
            <person name="Bills G."/>
            <person name="Bluhm B."/>
            <person name="Cannon C."/>
            <person name="Castanera R."/>
            <person name="Culley D."/>
            <person name="Daum C."/>
            <person name="Ezra D."/>
            <person name="Gonzalez J."/>
            <person name="Henrissat B."/>
            <person name="Kuo A."/>
            <person name="Liang C."/>
            <person name="Lipzen A."/>
            <person name="Lutzoni F."/>
            <person name="Magnuson J."/>
            <person name="Mondo S."/>
            <person name="Nolan M."/>
            <person name="Ohm R."/>
            <person name="Pangilinan J."/>
            <person name="Park H.-J."/>
            <person name="Ramirez L."/>
            <person name="Alfaro M."/>
            <person name="Sun H."/>
            <person name="Tritt A."/>
            <person name="Yoshinaga Y."/>
            <person name="Zwiers L.-H."/>
            <person name="Turgeon B."/>
            <person name="Goodwin S."/>
            <person name="Spatafora J."/>
            <person name="Crous P."/>
            <person name="Grigoriev I."/>
        </authorList>
    </citation>
    <scope>NUCLEOTIDE SEQUENCE</scope>
    <source>
        <strain evidence="2">CBS 107.79</strain>
    </source>
</reference>
<feature type="compositionally biased region" description="Basic and acidic residues" evidence="1">
    <location>
        <begin position="244"/>
        <end position="268"/>
    </location>
</feature>
<evidence type="ECO:0000256" key="1">
    <source>
        <dbReference type="SAM" id="MobiDB-lite"/>
    </source>
</evidence>
<dbReference type="InterPro" id="IPR029058">
    <property type="entry name" value="AB_hydrolase_fold"/>
</dbReference>
<dbReference type="AlphaFoldDB" id="A0A6A5V8U3"/>
<dbReference type="Proteomes" id="UP000800036">
    <property type="component" value="Unassembled WGS sequence"/>
</dbReference>
<feature type="region of interest" description="Disordered" evidence="1">
    <location>
        <begin position="217"/>
        <end position="294"/>
    </location>
</feature>
<evidence type="ECO:0000313" key="2">
    <source>
        <dbReference type="EMBL" id="KAF1973070.1"/>
    </source>
</evidence>
<name>A0A6A5V8U3_9PLEO</name>
<evidence type="ECO:0000313" key="3">
    <source>
        <dbReference type="Proteomes" id="UP000800036"/>
    </source>
</evidence>
<dbReference type="OrthoDB" id="10260961at2759"/>